<feature type="transmembrane region" description="Helical" evidence="7">
    <location>
        <begin position="593"/>
        <end position="616"/>
    </location>
</feature>
<evidence type="ECO:0000256" key="3">
    <source>
        <dbReference type="ARBA" id="ARBA00022692"/>
    </source>
</evidence>
<comment type="caution">
    <text evidence="9">The sequence shown here is derived from an EMBL/GenBank/DDBJ whole genome shotgun (WGS) entry which is preliminary data.</text>
</comment>
<feature type="transmembrane region" description="Helical" evidence="7">
    <location>
        <begin position="218"/>
        <end position="242"/>
    </location>
</feature>
<evidence type="ECO:0000313" key="9">
    <source>
        <dbReference type="EMBL" id="KQB83495.1"/>
    </source>
</evidence>
<dbReference type="STRING" id="1544416.Cocul_01563"/>
<feature type="transmembrane region" description="Helical" evidence="7">
    <location>
        <begin position="20"/>
        <end position="42"/>
    </location>
</feature>
<evidence type="ECO:0000256" key="7">
    <source>
        <dbReference type="SAM" id="Phobius"/>
    </source>
</evidence>
<evidence type="ECO:0000256" key="2">
    <source>
        <dbReference type="ARBA" id="ARBA00022475"/>
    </source>
</evidence>
<dbReference type="PANTHER" id="PTHR30572:SF4">
    <property type="entry name" value="ABC TRANSPORTER PERMEASE YTRF"/>
    <property type="match status" value="1"/>
</dbReference>
<sequence>MPSLIVPARLARRDIAKHRWRSLVAVLFFALPIALVTLLGFMNTSATYSYGDGQSGITLAEEGTGTDMERIRAVFPDEELVAKAHALATVHSGEAMAYLDVTYASNGADTLTIPEEAARALGVGEGDTVEVQAPWEEVARPLAVELGSTRATLRLSVPAEEIVSADFPAPVSWYGTNPHLDAITADVQAHPVTHSGPEPSTLVRDILRGSTAFETASLVTLGLLALIVLAAMISPIFAVAARRQYHSMRLLSINGAAPAQLRWTLYFEALAISAVGIVLGLALGIAGFFLVAATSDYIVTGFVVPLDIIALSIASSLFCALAAAVIPAVRASRLRSGDEARLRWRWPMSIGPAILVFGLLLTLSGSDWSVVGYGIFGIGAVTSTPALLWLLSRWAARGPVPLRLALRDLFRQVHRTAPAIAAILGLSFVIGVMSLGSTYQYVQGDGSNPMPVVNARANVYLADSAPVEKEIRELSQAIGGVPPVYVYKDLDDKTLVIDPARLPDYLRYTTTDMDAGDMAEAQRALERGEVVESQFGERMSAPREGQRTYLDRAIFFPERELTMRQEFSARRTRQELIEVSFTPDHLYRLREHYIFPLTLLSLACLAVMILLAALSVGETRADLVTMWAVGAPPRLLSRISAMQSLLIAVIGVASGLLATLVVQATARGGGLSEVPWSLWLLLLVAVPLLGWASGGITAAVSHRRRSRRR</sequence>
<dbReference type="PANTHER" id="PTHR30572">
    <property type="entry name" value="MEMBRANE COMPONENT OF TRANSPORTER-RELATED"/>
    <property type="match status" value="1"/>
</dbReference>
<dbReference type="OrthoDB" id="4391397at2"/>
<evidence type="ECO:0000259" key="8">
    <source>
        <dbReference type="Pfam" id="PF02687"/>
    </source>
</evidence>
<dbReference type="GO" id="GO:0005886">
    <property type="term" value="C:plasma membrane"/>
    <property type="evidence" value="ECO:0007669"/>
    <property type="project" value="UniProtKB-SubCell"/>
</dbReference>
<keyword evidence="5 7" id="KW-0472">Membrane</keyword>
<feature type="transmembrane region" description="Helical" evidence="7">
    <location>
        <begin position="370"/>
        <end position="396"/>
    </location>
</feature>
<evidence type="ECO:0000256" key="1">
    <source>
        <dbReference type="ARBA" id="ARBA00004651"/>
    </source>
</evidence>
<feature type="domain" description="ABC3 transporter permease C-terminal" evidence="8">
    <location>
        <begin position="221"/>
        <end position="333"/>
    </location>
</feature>
<reference evidence="9 10" key="1">
    <citation type="submission" date="2015-10" db="EMBL/GenBank/DDBJ databases">
        <title>Corynebacteirum lowii and Corynebacterium oculi species nova, derived from human clinical disease and and emended description of Corynebacterium mastiditis.</title>
        <authorList>
            <person name="Bernard K."/>
            <person name="Pacheco A.L."/>
            <person name="Mcdougall C."/>
            <person name="Burtx T."/>
            <person name="Weibe D."/>
            <person name="Tyler S."/>
            <person name="Olson A.B."/>
            <person name="Cnockaert M."/>
            <person name="Eguchi H."/>
            <person name="Kuwahara T."/>
            <person name="Nakayama-Imaohji H."/>
            <person name="Boudewijins M."/>
            <person name="Van Hoecke F."/>
            <person name="Bernier A.-M."/>
            <person name="Vandamme P."/>
        </authorList>
    </citation>
    <scope>NUCLEOTIDE SEQUENCE [LARGE SCALE GENOMIC DNA]</scope>
    <source>
        <strain evidence="9 10">NML 130210</strain>
    </source>
</reference>
<dbReference type="InterPro" id="IPR050250">
    <property type="entry name" value="Macrolide_Exporter_MacB"/>
</dbReference>
<feature type="transmembrane region" description="Helical" evidence="7">
    <location>
        <begin position="297"/>
        <end position="326"/>
    </location>
</feature>
<proteinExistence type="inferred from homology"/>
<name>A0A0Q0TX10_9CORY</name>
<dbReference type="AlphaFoldDB" id="A0A0Q0TX10"/>
<protein>
    <submittedName>
        <fullName evidence="9">FtsX-like permease family protein</fullName>
    </submittedName>
</protein>
<evidence type="ECO:0000256" key="6">
    <source>
        <dbReference type="ARBA" id="ARBA00038076"/>
    </source>
</evidence>
<gene>
    <name evidence="9" type="ORF">Cocul_01563</name>
</gene>
<evidence type="ECO:0000313" key="10">
    <source>
        <dbReference type="Proteomes" id="UP000050517"/>
    </source>
</evidence>
<dbReference type="Proteomes" id="UP000050517">
    <property type="component" value="Unassembled WGS sequence"/>
</dbReference>
<accession>A0A0Q0TX10</accession>
<keyword evidence="10" id="KW-1185">Reference proteome</keyword>
<feature type="transmembrane region" description="Helical" evidence="7">
    <location>
        <begin position="678"/>
        <end position="700"/>
    </location>
</feature>
<organism evidence="9 10">
    <name type="scientific">Corynebacterium oculi</name>
    <dbReference type="NCBI Taxonomy" id="1544416"/>
    <lineage>
        <taxon>Bacteria</taxon>
        <taxon>Bacillati</taxon>
        <taxon>Actinomycetota</taxon>
        <taxon>Actinomycetes</taxon>
        <taxon>Mycobacteriales</taxon>
        <taxon>Corynebacteriaceae</taxon>
        <taxon>Corynebacterium</taxon>
    </lineage>
</organism>
<feature type="transmembrane region" description="Helical" evidence="7">
    <location>
        <begin position="417"/>
        <end position="442"/>
    </location>
</feature>
<evidence type="ECO:0000256" key="4">
    <source>
        <dbReference type="ARBA" id="ARBA00022989"/>
    </source>
</evidence>
<comment type="similarity">
    <text evidence="6">Belongs to the ABC-4 integral membrane protein family.</text>
</comment>
<dbReference type="Pfam" id="PF02687">
    <property type="entry name" value="FtsX"/>
    <property type="match status" value="1"/>
</dbReference>
<keyword evidence="4 7" id="KW-1133">Transmembrane helix</keyword>
<feature type="transmembrane region" description="Helical" evidence="7">
    <location>
        <begin position="644"/>
        <end position="666"/>
    </location>
</feature>
<dbReference type="GO" id="GO:0022857">
    <property type="term" value="F:transmembrane transporter activity"/>
    <property type="evidence" value="ECO:0007669"/>
    <property type="project" value="TreeGrafter"/>
</dbReference>
<keyword evidence="3 7" id="KW-0812">Transmembrane</keyword>
<comment type="subcellular location">
    <subcellularLocation>
        <location evidence="1">Cell membrane</location>
        <topology evidence="1">Multi-pass membrane protein</topology>
    </subcellularLocation>
</comment>
<keyword evidence="2" id="KW-1003">Cell membrane</keyword>
<dbReference type="RefSeq" id="WP_055122688.1">
    <property type="nucleotide sequence ID" value="NZ_LKST01000003.1"/>
</dbReference>
<feature type="transmembrane region" description="Helical" evidence="7">
    <location>
        <begin position="263"/>
        <end position="291"/>
    </location>
</feature>
<evidence type="ECO:0000256" key="5">
    <source>
        <dbReference type="ARBA" id="ARBA00023136"/>
    </source>
</evidence>
<feature type="transmembrane region" description="Helical" evidence="7">
    <location>
        <begin position="346"/>
        <end position="364"/>
    </location>
</feature>
<dbReference type="EMBL" id="LKST01000003">
    <property type="protein sequence ID" value="KQB83495.1"/>
    <property type="molecule type" value="Genomic_DNA"/>
</dbReference>
<dbReference type="InterPro" id="IPR003838">
    <property type="entry name" value="ABC3_permease_C"/>
</dbReference>